<protein>
    <recommendedName>
        <fullName evidence="3">HNH endonuclease</fullName>
    </recommendedName>
</protein>
<dbReference type="EMBL" id="JAPDVK010000002">
    <property type="protein sequence ID" value="MCW4128013.1"/>
    <property type="molecule type" value="Genomic_DNA"/>
</dbReference>
<dbReference type="RefSeq" id="WP_264965891.1">
    <property type="nucleotide sequence ID" value="NZ_JAPDVK010000002.1"/>
</dbReference>
<dbReference type="AlphaFoldDB" id="A0AAP3BCA9"/>
<evidence type="ECO:0008006" key="3">
    <source>
        <dbReference type="Google" id="ProtNLM"/>
    </source>
</evidence>
<name>A0AAP3BCA9_9BACT</name>
<dbReference type="Gene3D" id="1.10.30.50">
    <property type="match status" value="1"/>
</dbReference>
<evidence type="ECO:0000313" key="2">
    <source>
        <dbReference type="Proteomes" id="UP001209344"/>
    </source>
</evidence>
<comment type="caution">
    <text evidence="1">The sequence shown here is derived from an EMBL/GenBank/DDBJ whole genome shotgun (WGS) entry which is preliminary data.</text>
</comment>
<sequence length="191" mass="22150">MRNVDKCPYCSINAPQQLDHFMDKALYGQLAVCRLNLVPLCGICNHKKGEISYREFTHPYYQKFPPGPFLKADCRIVKDRVMVKFSIDSRIITDAVLRNRLEKQMQNLDLSTRLGKAVNEFLSQLCFSILVDKQEEIPIYLKIQLKNYERLYAMNDWRCATIRGLINCPQFNIDVINNYKKIKAPINGIGA</sequence>
<dbReference type="Proteomes" id="UP001209344">
    <property type="component" value="Unassembled WGS sequence"/>
</dbReference>
<organism evidence="1 2">
    <name type="scientific">Segatella copri</name>
    <dbReference type="NCBI Taxonomy" id="165179"/>
    <lineage>
        <taxon>Bacteria</taxon>
        <taxon>Pseudomonadati</taxon>
        <taxon>Bacteroidota</taxon>
        <taxon>Bacteroidia</taxon>
        <taxon>Bacteroidales</taxon>
        <taxon>Prevotellaceae</taxon>
        <taxon>Segatella</taxon>
    </lineage>
</organism>
<gene>
    <name evidence="1" type="ORF">ONT16_07055</name>
</gene>
<accession>A0AAP3BCA9</accession>
<reference evidence="1" key="1">
    <citation type="submission" date="2022-11" db="EMBL/GenBank/DDBJ databases">
        <title>Genomic repertoires linked with pathogenic potency of arthritogenic Prevotella copri isolated from the gut of rheumatoid arthritis patients.</title>
        <authorList>
            <person name="Nii T."/>
            <person name="Maeda Y."/>
            <person name="Motooka D."/>
            <person name="Naito M."/>
            <person name="Matsumoto Y."/>
            <person name="Ogawa T."/>
            <person name="Oguro-Igashira E."/>
            <person name="Kishikawa T."/>
            <person name="Yamashita M."/>
            <person name="Koizumi S."/>
            <person name="Kurakawa T."/>
            <person name="Okumura R."/>
            <person name="Kayama H."/>
            <person name="Murakami M."/>
            <person name="Sakaguchi T."/>
            <person name="Das B."/>
            <person name="Nakamura S."/>
            <person name="Okada Y."/>
            <person name="Kumanogoh A."/>
            <person name="Takeda K."/>
        </authorList>
    </citation>
    <scope>NUCLEOTIDE SEQUENCE</scope>
    <source>
        <strain evidence="1">F3-75</strain>
    </source>
</reference>
<proteinExistence type="predicted"/>
<evidence type="ECO:0000313" key="1">
    <source>
        <dbReference type="EMBL" id="MCW4128013.1"/>
    </source>
</evidence>